<organismHost>
    <name type="scientific">Phacochoerus africanus</name>
    <name type="common">Warthog</name>
    <dbReference type="NCBI Taxonomy" id="41426"/>
</organismHost>
<name>A0A5B8XBE3_ASF</name>
<dbReference type="Proteomes" id="UP000321214">
    <property type="component" value="Segment"/>
</dbReference>
<sequence length="138" mass="16130">MNHYMNFIENAPWIFVVGFTRAIIQTEMLRRPELGFVSYKEVAELHRLLHIAKQSGSTTSVESRHLNGFVSTLKRRLTDRNRGGFFQFYGYKEFASKLFNITSKGEEKNFDVLSLFHRSDEAEDTLNENDISQFVQKN</sequence>
<gene>
    <name evidence="1" type="primary">D1133L_3</name>
    <name evidence="1" type="ORF">ASFV_Kyiv_2016_131_00172</name>
</gene>
<proteinExistence type="predicted"/>
<evidence type="ECO:0000313" key="2">
    <source>
        <dbReference type="Proteomes" id="UP000321214"/>
    </source>
</evidence>
<organismHost>
    <name type="scientific">Ornithodoros moubata</name>
    <name type="common">Soft tick</name>
    <name type="synonym">Argasid tick</name>
    <dbReference type="NCBI Taxonomy" id="6938"/>
</organismHost>
<reference evidence="2" key="1">
    <citation type="submission" date="2019-07" db="EMBL/GenBank/DDBJ databases">
        <title>Complete genome sequence of virulent African swine fever virus isolated from a domestic pig in Ukraine.</title>
        <authorList>
            <person name="Kovalenko G."/>
            <person name="Ducluzeau A.-L."/>
            <person name="Ishchenko L."/>
            <person name="Sushko M."/>
            <person name="Sapachova M."/>
            <person name="Rudova N."/>
            <person name="Solodiankin O."/>
            <person name="Gerilovych A."/>
            <person name="Dagdag R."/>
            <person name="Redlinger M."/>
            <person name="Bezymennyi M."/>
            <person name="Frant M."/>
            <person name="Lange C.E."/>
            <person name="Dubchak I."/>
            <person name="Mezhenskyii A."/>
            <person name="Nychyk S."/>
            <person name="Bortz E."/>
            <person name="Drown D.M."/>
        </authorList>
    </citation>
    <scope>NUCLEOTIDE SEQUENCE [LARGE SCALE GENOMIC DNA]</scope>
</reference>
<protein>
    <submittedName>
        <fullName evidence="1">D1133L</fullName>
    </submittedName>
</protein>
<organismHost>
    <name type="scientific">Ornithodoros</name>
    <name type="common">relapsing fever ticks</name>
    <dbReference type="NCBI Taxonomy" id="6937"/>
</organismHost>
<dbReference type="EMBL" id="MN194591">
    <property type="protein sequence ID" value="QED21708.1"/>
    <property type="molecule type" value="Genomic_DNA"/>
</dbReference>
<organismHost>
    <name type="scientific">Phacochoerus aethiopicus</name>
    <name type="common">Warthog</name>
    <dbReference type="NCBI Taxonomy" id="85517"/>
</organismHost>
<evidence type="ECO:0000313" key="1">
    <source>
        <dbReference type="EMBL" id="QED21708.1"/>
    </source>
</evidence>
<accession>A0A5B8XBE3</accession>
<organismHost>
    <name type="scientific">Potamochoerus larvatus</name>
    <name type="common">Bushpig</name>
    <dbReference type="NCBI Taxonomy" id="273792"/>
</organismHost>
<organism evidence="1 2">
    <name type="scientific">African swine fever virus</name>
    <name type="common">ASFV</name>
    <dbReference type="NCBI Taxonomy" id="10497"/>
    <lineage>
        <taxon>Viruses</taxon>
        <taxon>Varidnaviria</taxon>
        <taxon>Bamfordvirae</taxon>
        <taxon>Nucleocytoviricota</taxon>
        <taxon>Pokkesviricetes</taxon>
        <taxon>Asfuvirales</taxon>
        <taxon>Asfarviridae</taxon>
        <taxon>Asfivirus</taxon>
        <taxon>Asfivirus haemorrhagiae</taxon>
    </lineage>
</organism>
<organismHost>
    <name type="scientific">Sus scrofa</name>
    <name type="common">Pig</name>
    <dbReference type="NCBI Taxonomy" id="9823"/>
</organismHost>